<dbReference type="InParanoid" id="A0A2P5EPT4"/>
<dbReference type="Proteomes" id="UP000237000">
    <property type="component" value="Unassembled WGS sequence"/>
</dbReference>
<keyword evidence="1" id="KW-0732">Signal</keyword>
<comment type="caution">
    <text evidence="2">The sequence shown here is derived from an EMBL/GenBank/DDBJ whole genome shotgun (WGS) entry which is preliminary data.</text>
</comment>
<evidence type="ECO:0000313" key="3">
    <source>
        <dbReference type="Proteomes" id="UP000237000"/>
    </source>
</evidence>
<accession>A0A2P5EPT4</accession>
<dbReference type="EMBL" id="JXTC01000115">
    <property type="protein sequence ID" value="PON87571.1"/>
    <property type="molecule type" value="Genomic_DNA"/>
</dbReference>
<protein>
    <submittedName>
        <fullName evidence="2">Uncharacterized protein</fullName>
    </submittedName>
</protein>
<feature type="signal peptide" evidence="1">
    <location>
        <begin position="1"/>
        <end position="32"/>
    </location>
</feature>
<reference evidence="3" key="1">
    <citation type="submission" date="2016-06" db="EMBL/GenBank/DDBJ databases">
        <title>Parallel loss of symbiosis genes in relatives of nitrogen-fixing non-legume Parasponia.</title>
        <authorList>
            <person name="Van Velzen R."/>
            <person name="Holmer R."/>
            <person name="Bu F."/>
            <person name="Rutten L."/>
            <person name="Van Zeijl A."/>
            <person name="Liu W."/>
            <person name="Santuari L."/>
            <person name="Cao Q."/>
            <person name="Sharma T."/>
            <person name="Shen D."/>
            <person name="Roswanjaya Y."/>
            <person name="Wardhani T."/>
            <person name="Kalhor M.S."/>
            <person name="Jansen J."/>
            <person name="Van den Hoogen J."/>
            <person name="Gungor B."/>
            <person name="Hartog M."/>
            <person name="Hontelez J."/>
            <person name="Verver J."/>
            <person name="Yang W.-C."/>
            <person name="Schijlen E."/>
            <person name="Repin R."/>
            <person name="Schilthuizen M."/>
            <person name="Schranz E."/>
            <person name="Heidstra R."/>
            <person name="Miyata K."/>
            <person name="Fedorova E."/>
            <person name="Kohlen W."/>
            <person name="Bisseling T."/>
            <person name="Smit S."/>
            <person name="Geurts R."/>
        </authorList>
    </citation>
    <scope>NUCLEOTIDE SEQUENCE [LARGE SCALE GENOMIC DNA]</scope>
    <source>
        <strain evidence="3">cv. RG33-2</strain>
    </source>
</reference>
<keyword evidence="3" id="KW-1185">Reference proteome</keyword>
<dbReference type="AlphaFoldDB" id="A0A2P5EPT4"/>
<sequence length="94" mass="10849">MAKWKFISSGMNTGLRILRLCLIVLCVLESNSISTTSRNWVRSKPVDNAQSLRLRIYNPHDNSHLLSLDRYDRVSYSTKADKDIKETSEPFCFP</sequence>
<name>A0A2P5EPT4_TREOI</name>
<evidence type="ECO:0000313" key="2">
    <source>
        <dbReference type="EMBL" id="PON87571.1"/>
    </source>
</evidence>
<proteinExistence type="predicted"/>
<evidence type="ECO:0000256" key="1">
    <source>
        <dbReference type="SAM" id="SignalP"/>
    </source>
</evidence>
<dbReference type="OrthoDB" id="10322629at2759"/>
<gene>
    <name evidence="2" type="ORF">TorRG33x02_165640</name>
</gene>
<feature type="chain" id="PRO_5015144708" evidence="1">
    <location>
        <begin position="33"/>
        <end position="94"/>
    </location>
</feature>
<organism evidence="2 3">
    <name type="scientific">Trema orientale</name>
    <name type="common">Charcoal tree</name>
    <name type="synonym">Celtis orientalis</name>
    <dbReference type="NCBI Taxonomy" id="63057"/>
    <lineage>
        <taxon>Eukaryota</taxon>
        <taxon>Viridiplantae</taxon>
        <taxon>Streptophyta</taxon>
        <taxon>Embryophyta</taxon>
        <taxon>Tracheophyta</taxon>
        <taxon>Spermatophyta</taxon>
        <taxon>Magnoliopsida</taxon>
        <taxon>eudicotyledons</taxon>
        <taxon>Gunneridae</taxon>
        <taxon>Pentapetalae</taxon>
        <taxon>rosids</taxon>
        <taxon>fabids</taxon>
        <taxon>Rosales</taxon>
        <taxon>Cannabaceae</taxon>
        <taxon>Trema</taxon>
    </lineage>
</organism>